<feature type="non-terminal residue" evidence="1">
    <location>
        <position position="1"/>
    </location>
</feature>
<name>A0ACB7CH51_9ASCO</name>
<sequence>RHLFHFKTLCMTERTIKFITTQKNILKDVPPAGEGFPMRRWSIKLVAISEDGQEVPALFIEKVIYKLHPTFQNPNRSFKKPPFKIEEHGWGEFEMDIVIFYAEKGGEITLKHDLNFQQTRYENEHILTIVNPRPALQRLLAESGPVPDYTGELEDKKKDKRKYDGIDKNKKKGKFSKPVDMDRLADGLQKLEEDDLLQVVQMVNENKTPEMYVKNDIEEGEFHLDLYTLSDNLLTMLWNFTSKRNAQNKTCT</sequence>
<keyword evidence="2" id="KW-1185">Reference proteome</keyword>
<protein>
    <submittedName>
        <fullName evidence="1">Uncharacterized protein</fullName>
    </submittedName>
</protein>
<organism evidence="1 2">
    <name type="scientific">Pneumocystis oryctolagi</name>
    <dbReference type="NCBI Taxonomy" id="42067"/>
    <lineage>
        <taxon>Eukaryota</taxon>
        <taxon>Fungi</taxon>
        <taxon>Dikarya</taxon>
        <taxon>Ascomycota</taxon>
        <taxon>Taphrinomycotina</taxon>
        <taxon>Pneumocystomycetes</taxon>
        <taxon>Pneumocystaceae</taxon>
        <taxon>Pneumocystis</taxon>
    </lineage>
</organism>
<dbReference type="Proteomes" id="UP000768646">
    <property type="component" value="Unassembled WGS sequence"/>
</dbReference>
<accession>A0ACB7CH51</accession>
<comment type="caution">
    <text evidence="1">The sequence shown here is derived from an EMBL/GenBank/DDBJ whole genome shotgun (WGS) entry which is preliminary data.</text>
</comment>
<evidence type="ECO:0000313" key="2">
    <source>
        <dbReference type="Proteomes" id="UP000768646"/>
    </source>
</evidence>
<dbReference type="EMBL" id="JABTEG010000001">
    <property type="protein sequence ID" value="KAG4306057.1"/>
    <property type="molecule type" value="Genomic_DNA"/>
</dbReference>
<proteinExistence type="predicted"/>
<evidence type="ECO:0000313" key="1">
    <source>
        <dbReference type="EMBL" id="KAG4306057.1"/>
    </source>
</evidence>
<reference evidence="1 2" key="1">
    <citation type="journal article" date="2021" name="Commun. Biol.">
        <title>Genomic insights into the host specific adaptation of the Pneumocystis genus.</title>
        <authorList>
            <person name="Cisse O.H."/>
            <person name="Ma L."/>
            <person name="Dekker J.P."/>
            <person name="Khil P.P."/>
            <person name="Youn J.-H."/>
            <person name="Brenchley J.M."/>
            <person name="Blair R."/>
            <person name="Pahar B."/>
            <person name="Chabe M."/>
            <person name="Van Rompay K.K.A."/>
            <person name="Keesler R."/>
            <person name="Sukura A."/>
            <person name="Hirsch V."/>
            <person name="Kutty G."/>
            <person name="Liu Y."/>
            <person name="Peng L."/>
            <person name="Chen J."/>
            <person name="Song J."/>
            <person name="Weissenbacher-Lang C."/>
            <person name="Xu J."/>
            <person name="Upham N.S."/>
            <person name="Stajich J.E."/>
            <person name="Cuomo C.A."/>
            <person name="Cushion M.T."/>
            <person name="Kovacs J.A."/>
        </authorList>
    </citation>
    <scope>NUCLEOTIDE SEQUENCE [LARGE SCALE GENOMIC DNA]</scope>
    <source>
        <strain evidence="1 2">RABM</strain>
    </source>
</reference>
<gene>
    <name evidence="1" type="ORF">PORY_000045</name>
</gene>